<feature type="compositionally biased region" description="Low complexity" evidence="2">
    <location>
        <begin position="383"/>
        <end position="402"/>
    </location>
</feature>
<organism evidence="3 4">
    <name type="scientific">Symbiodinium natans</name>
    <dbReference type="NCBI Taxonomy" id="878477"/>
    <lineage>
        <taxon>Eukaryota</taxon>
        <taxon>Sar</taxon>
        <taxon>Alveolata</taxon>
        <taxon>Dinophyceae</taxon>
        <taxon>Suessiales</taxon>
        <taxon>Symbiodiniaceae</taxon>
        <taxon>Symbiodinium</taxon>
    </lineage>
</organism>
<feature type="compositionally biased region" description="Basic and acidic residues" evidence="2">
    <location>
        <begin position="241"/>
        <end position="254"/>
    </location>
</feature>
<evidence type="ECO:0000313" key="4">
    <source>
        <dbReference type="Proteomes" id="UP000604046"/>
    </source>
</evidence>
<feature type="coiled-coil region" evidence="1">
    <location>
        <begin position="141"/>
        <end position="168"/>
    </location>
</feature>
<comment type="caution">
    <text evidence="3">The sequence shown here is derived from an EMBL/GenBank/DDBJ whole genome shotgun (WGS) entry which is preliminary data.</text>
</comment>
<name>A0A812TA92_9DINO</name>
<feature type="compositionally biased region" description="Low complexity" evidence="2">
    <location>
        <begin position="475"/>
        <end position="485"/>
    </location>
</feature>
<accession>A0A812TA92</accession>
<feature type="compositionally biased region" description="Polar residues" evidence="2">
    <location>
        <begin position="277"/>
        <end position="287"/>
    </location>
</feature>
<gene>
    <name evidence="3" type="ORF">SNAT2548_LOCUS28899</name>
</gene>
<dbReference type="Proteomes" id="UP000604046">
    <property type="component" value="Unassembled WGS sequence"/>
</dbReference>
<feature type="region of interest" description="Disordered" evidence="2">
    <location>
        <begin position="1"/>
        <end position="33"/>
    </location>
</feature>
<feature type="region of interest" description="Disordered" evidence="2">
    <location>
        <begin position="104"/>
        <end position="135"/>
    </location>
</feature>
<feature type="region of interest" description="Disordered" evidence="2">
    <location>
        <begin position="241"/>
        <end position="494"/>
    </location>
</feature>
<feature type="compositionally biased region" description="Low complexity" evidence="2">
    <location>
        <begin position="333"/>
        <end position="342"/>
    </location>
</feature>
<feature type="compositionally biased region" description="Basic and acidic residues" evidence="2">
    <location>
        <begin position="425"/>
        <end position="436"/>
    </location>
</feature>
<dbReference type="EMBL" id="CAJNDS010002536">
    <property type="protein sequence ID" value="CAE7516296.1"/>
    <property type="molecule type" value="Genomic_DNA"/>
</dbReference>
<feature type="compositionally biased region" description="Basic and acidic residues" evidence="2">
    <location>
        <begin position="293"/>
        <end position="303"/>
    </location>
</feature>
<dbReference type="OrthoDB" id="10543725at2759"/>
<evidence type="ECO:0000313" key="3">
    <source>
        <dbReference type="EMBL" id="CAE7516296.1"/>
    </source>
</evidence>
<sequence length="494" mass="52262">MWTPDDSHQPLGIVPSSAPRGDTRLPRLPGEVDINMDLPDVHFEAQRRGSRGRRTTPGGTDLAAMSRKRRDVALAGRENVLDVGITLPAPRALPGTLLKSSTKPVRARASPVEAPSFTVPEPMGAGAHLAPLEPPEGKTELQKLQEDLRLQSADLNRYRSALKKKNEEYEGCMALLNVTQAELRLCQERIRTQSPTPPVNAPRRLQGINVFGSERELAEEAAAFAVSSLLGRVQLRMRATQEQEKLEKERERKKQAQKGKQSPLPPVEQTAALAGPSTLQTSGNAGRSNPDVDSSKAMRHDQGKPTAATAHTGSLGPASERPAPAPVPGQHPASTAATAATAQGLPDTGSLGQPSEGPPPAPHTGSPEATPMPEDATDTDALQASPVRPRAAAPAEQAAQVRPPAPRTQVAAGLPAKNAGASEGKNVEAQESDTDKLLQQCLQEQDQELDAEALQAASKDQPEAYTPAQSPPPDTGGTPTPAPYGQEESLQFAD</sequence>
<keyword evidence="4" id="KW-1185">Reference proteome</keyword>
<proteinExistence type="predicted"/>
<evidence type="ECO:0000256" key="1">
    <source>
        <dbReference type="SAM" id="Coils"/>
    </source>
</evidence>
<evidence type="ECO:0000256" key="2">
    <source>
        <dbReference type="SAM" id="MobiDB-lite"/>
    </source>
</evidence>
<protein>
    <submittedName>
        <fullName evidence="3">Uncharacterized protein</fullName>
    </submittedName>
</protein>
<reference evidence="3" key="1">
    <citation type="submission" date="2021-02" db="EMBL/GenBank/DDBJ databases">
        <authorList>
            <person name="Dougan E. K."/>
            <person name="Rhodes N."/>
            <person name="Thang M."/>
            <person name="Chan C."/>
        </authorList>
    </citation>
    <scope>NUCLEOTIDE SEQUENCE</scope>
</reference>
<keyword evidence="1" id="KW-0175">Coiled coil</keyword>
<dbReference type="AlphaFoldDB" id="A0A812TA92"/>